<protein>
    <recommendedName>
        <fullName evidence="1">Reverse transcriptase domain-containing protein</fullName>
    </recommendedName>
</protein>
<evidence type="ECO:0000313" key="3">
    <source>
        <dbReference type="Proteomes" id="UP001174136"/>
    </source>
</evidence>
<proteinExistence type="predicted"/>
<evidence type="ECO:0000313" key="2">
    <source>
        <dbReference type="EMBL" id="KAK0156584.1"/>
    </source>
</evidence>
<dbReference type="Pfam" id="PF00078">
    <property type="entry name" value="RVT_1"/>
    <property type="match status" value="1"/>
</dbReference>
<organism evidence="2 3">
    <name type="scientific">Merluccius polli</name>
    <name type="common">Benguela hake</name>
    <name type="synonym">Merluccius cadenati</name>
    <dbReference type="NCBI Taxonomy" id="89951"/>
    <lineage>
        <taxon>Eukaryota</taxon>
        <taxon>Metazoa</taxon>
        <taxon>Chordata</taxon>
        <taxon>Craniata</taxon>
        <taxon>Vertebrata</taxon>
        <taxon>Euteleostomi</taxon>
        <taxon>Actinopterygii</taxon>
        <taxon>Neopterygii</taxon>
        <taxon>Teleostei</taxon>
        <taxon>Neoteleostei</taxon>
        <taxon>Acanthomorphata</taxon>
        <taxon>Zeiogadaria</taxon>
        <taxon>Gadariae</taxon>
        <taxon>Gadiformes</taxon>
        <taxon>Gadoidei</taxon>
        <taxon>Merlucciidae</taxon>
        <taxon>Merluccius</taxon>
    </lineage>
</organism>
<dbReference type="AlphaFoldDB" id="A0AA47ND05"/>
<name>A0AA47ND05_MERPO</name>
<dbReference type="PROSITE" id="PS50878">
    <property type="entry name" value="RT_POL"/>
    <property type="match status" value="1"/>
</dbReference>
<keyword evidence="3" id="KW-1185">Reference proteome</keyword>
<dbReference type="SUPFAM" id="SSF56672">
    <property type="entry name" value="DNA/RNA polymerases"/>
    <property type="match status" value="1"/>
</dbReference>
<dbReference type="EMBL" id="JAOPHQ010000001">
    <property type="protein sequence ID" value="KAK0156584.1"/>
    <property type="molecule type" value="Genomic_DNA"/>
</dbReference>
<sequence length="170" mass="19300">MAVPQGCVLSPLLYILYTNDCVSHTSECCLIKFTDDTALVGLLTGNEISYRQEIKQFFEWCNDNSLILNILKTKEMVTNYRKRSPYFTREGHRYGGRCCDLAFVLGGGLSVQNRNMLDKVTKLGRKITGTEVKSITQITDEYTINLALGILDDPFHPLFPEYIECLVKTN</sequence>
<dbReference type="InterPro" id="IPR000477">
    <property type="entry name" value="RT_dom"/>
</dbReference>
<feature type="domain" description="Reverse transcriptase" evidence="1">
    <location>
        <begin position="1"/>
        <end position="94"/>
    </location>
</feature>
<dbReference type="Proteomes" id="UP001174136">
    <property type="component" value="Unassembled WGS sequence"/>
</dbReference>
<comment type="caution">
    <text evidence="2">The sequence shown here is derived from an EMBL/GenBank/DDBJ whole genome shotgun (WGS) entry which is preliminary data.</text>
</comment>
<accession>A0AA47ND05</accession>
<reference evidence="2" key="1">
    <citation type="journal article" date="2023" name="Front. Mar. Sci.">
        <title>A new Merluccius polli reference genome to investigate the effects of global change in West African waters.</title>
        <authorList>
            <person name="Mateo J.L."/>
            <person name="Blanco-Fernandez C."/>
            <person name="Garcia-Vazquez E."/>
            <person name="Machado-Schiaffino G."/>
        </authorList>
    </citation>
    <scope>NUCLEOTIDE SEQUENCE</scope>
    <source>
        <strain evidence="2">C29</strain>
        <tissue evidence="2">Fin</tissue>
    </source>
</reference>
<evidence type="ECO:0000259" key="1">
    <source>
        <dbReference type="PROSITE" id="PS50878"/>
    </source>
</evidence>
<dbReference type="InterPro" id="IPR043502">
    <property type="entry name" value="DNA/RNA_pol_sf"/>
</dbReference>
<gene>
    <name evidence="2" type="ORF">N1851_000016</name>
</gene>